<keyword evidence="2" id="KW-0560">Oxidoreductase</keyword>
<dbReference type="InterPro" id="IPR036291">
    <property type="entry name" value="NAD(P)-bd_dom_sf"/>
</dbReference>
<keyword evidence="4" id="KW-1185">Reference proteome</keyword>
<dbReference type="RefSeq" id="WP_267562593.1">
    <property type="nucleotide sequence ID" value="NZ_JAPNTZ010000003.1"/>
</dbReference>
<dbReference type="Gene3D" id="3.40.50.720">
    <property type="entry name" value="NAD(P)-binding Rossmann-like Domain"/>
    <property type="match status" value="1"/>
</dbReference>
<proteinExistence type="inferred from homology"/>
<reference evidence="3" key="1">
    <citation type="submission" date="2022-11" db="EMBL/GenBank/DDBJ databases">
        <authorList>
            <person name="Somphong A."/>
            <person name="Phongsopitanun W."/>
        </authorList>
    </citation>
    <scope>NUCLEOTIDE SEQUENCE</scope>
    <source>
        <strain evidence="3">Pm04-4</strain>
    </source>
</reference>
<evidence type="ECO:0000256" key="1">
    <source>
        <dbReference type="ARBA" id="ARBA00006484"/>
    </source>
</evidence>
<dbReference type="Proteomes" id="UP001151002">
    <property type="component" value="Unassembled WGS sequence"/>
</dbReference>
<organism evidence="3 4">
    <name type="scientific">Paractinoplanes pyxinae</name>
    <dbReference type="NCBI Taxonomy" id="2997416"/>
    <lineage>
        <taxon>Bacteria</taxon>
        <taxon>Bacillati</taxon>
        <taxon>Actinomycetota</taxon>
        <taxon>Actinomycetes</taxon>
        <taxon>Micromonosporales</taxon>
        <taxon>Micromonosporaceae</taxon>
        <taxon>Paractinoplanes</taxon>
    </lineage>
</organism>
<dbReference type="SUPFAM" id="SSF51735">
    <property type="entry name" value="NAD(P)-binding Rossmann-fold domains"/>
    <property type="match status" value="1"/>
</dbReference>
<evidence type="ECO:0000256" key="2">
    <source>
        <dbReference type="ARBA" id="ARBA00023002"/>
    </source>
</evidence>
<dbReference type="EMBL" id="JAPNTZ010000003">
    <property type="protein sequence ID" value="MCY1138127.1"/>
    <property type="molecule type" value="Genomic_DNA"/>
</dbReference>
<dbReference type="PANTHER" id="PTHR24320">
    <property type="entry name" value="RETINOL DEHYDROGENASE"/>
    <property type="match status" value="1"/>
</dbReference>
<comment type="similarity">
    <text evidence="1">Belongs to the short-chain dehydrogenases/reductases (SDR) family.</text>
</comment>
<dbReference type="PRINTS" id="PR00081">
    <property type="entry name" value="GDHRDH"/>
</dbReference>
<sequence>MSSVRRFAHAWTDPLHILVNNAGVMATPKTRTPEGRELQFATNHLGHFALSLGLHEALTAAAGARVVSVSSVGHVNGEVLFDDLDFRRHPYEPWAACSQSKTANILFAVEAAKRWAPDRIAVNALNPGRIAETSLGRHMTAPPQSFDPAGATGVSVKNIEQGAATSVLLAASPLVEGVTGRYFGDCQEAGPYTPGVRRGVAAYALDPSKAARLWQVSLDMIGE</sequence>
<protein>
    <submittedName>
        <fullName evidence="3">SDR family NAD(P)-dependent oxidoreductase</fullName>
    </submittedName>
</protein>
<gene>
    <name evidence="3" type="ORF">OWR29_08975</name>
</gene>
<evidence type="ECO:0000313" key="3">
    <source>
        <dbReference type="EMBL" id="MCY1138127.1"/>
    </source>
</evidence>
<evidence type="ECO:0000313" key="4">
    <source>
        <dbReference type="Proteomes" id="UP001151002"/>
    </source>
</evidence>
<comment type="caution">
    <text evidence="3">The sequence shown here is derived from an EMBL/GenBank/DDBJ whole genome shotgun (WGS) entry which is preliminary data.</text>
</comment>
<name>A0ABT4AV94_9ACTN</name>
<dbReference type="PANTHER" id="PTHR24320:SF148">
    <property type="entry name" value="NAD(P)-BINDING ROSSMANN-FOLD SUPERFAMILY PROTEIN"/>
    <property type="match status" value="1"/>
</dbReference>
<dbReference type="InterPro" id="IPR002347">
    <property type="entry name" value="SDR_fam"/>
</dbReference>
<accession>A0ABT4AV94</accession>
<dbReference type="Pfam" id="PF00106">
    <property type="entry name" value="adh_short"/>
    <property type="match status" value="1"/>
</dbReference>